<dbReference type="SUPFAM" id="SSF53901">
    <property type="entry name" value="Thiolase-like"/>
    <property type="match status" value="1"/>
</dbReference>
<dbReference type="PANTHER" id="PTHR11877">
    <property type="entry name" value="HYDROXYMETHYLGLUTARYL-COA SYNTHASE"/>
    <property type="match status" value="1"/>
</dbReference>
<evidence type="ECO:0000259" key="2">
    <source>
        <dbReference type="Pfam" id="PF02797"/>
    </source>
</evidence>
<comment type="similarity">
    <text evidence="1">Belongs to the thiolase-like superfamily. Chalcone/stilbene synthases family.</text>
</comment>
<dbReference type="Pfam" id="PF02797">
    <property type="entry name" value="Chal_sti_synt_C"/>
    <property type="match status" value="1"/>
</dbReference>
<dbReference type="Gramene" id="TVU24555">
    <property type="protein sequence ID" value="TVU24555"/>
    <property type="gene ID" value="EJB05_26999"/>
</dbReference>
<keyword evidence="4" id="KW-1185">Reference proteome</keyword>
<protein>
    <recommendedName>
        <fullName evidence="2">Chalcone/stilbene synthase C-terminal domain-containing protein</fullName>
    </recommendedName>
</protein>
<evidence type="ECO:0000313" key="4">
    <source>
        <dbReference type="Proteomes" id="UP000324897"/>
    </source>
</evidence>
<accession>A0A5J9UM81</accession>
<dbReference type="AlphaFoldDB" id="A0A5J9UM81"/>
<reference evidence="3 4" key="1">
    <citation type="journal article" date="2019" name="Sci. Rep.">
        <title>A high-quality genome of Eragrostis curvula grass provides insights into Poaceae evolution and supports new strategies to enhance forage quality.</title>
        <authorList>
            <person name="Carballo J."/>
            <person name="Santos B.A.C.M."/>
            <person name="Zappacosta D."/>
            <person name="Garbus I."/>
            <person name="Selva J.P."/>
            <person name="Gallo C.A."/>
            <person name="Diaz A."/>
            <person name="Albertini E."/>
            <person name="Caccamo M."/>
            <person name="Echenique V."/>
        </authorList>
    </citation>
    <scope>NUCLEOTIDE SEQUENCE [LARGE SCALE GENOMIC DNA]</scope>
    <source>
        <strain evidence="4">cv. Victoria</strain>
        <tissue evidence="3">Leaf</tissue>
    </source>
</reference>
<dbReference type="GO" id="GO:0030639">
    <property type="term" value="P:polyketide biosynthetic process"/>
    <property type="evidence" value="ECO:0007669"/>
    <property type="project" value="TreeGrafter"/>
</dbReference>
<comment type="caution">
    <text evidence="3">The sequence shown here is derived from an EMBL/GenBank/DDBJ whole genome shotgun (WGS) entry which is preliminary data.</text>
</comment>
<dbReference type="EMBL" id="RWGY01000013">
    <property type="protein sequence ID" value="TVU24555.1"/>
    <property type="molecule type" value="Genomic_DNA"/>
</dbReference>
<dbReference type="InterPro" id="IPR012328">
    <property type="entry name" value="Chalcone/stilbene_synt_C"/>
</dbReference>
<evidence type="ECO:0000256" key="1">
    <source>
        <dbReference type="ARBA" id="ARBA00005531"/>
    </source>
</evidence>
<dbReference type="InterPro" id="IPR011141">
    <property type="entry name" value="Polyketide_synthase_type-III"/>
</dbReference>
<dbReference type="PANTHER" id="PTHR11877:SF80">
    <property type="entry name" value="CHALCONE SYNTHASE 1"/>
    <property type="match status" value="1"/>
</dbReference>
<dbReference type="OrthoDB" id="690281at2759"/>
<dbReference type="Gene3D" id="3.40.47.10">
    <property type="match status" value="1"/>
</dbReference>
<dbReference type="Proteomes" id="UP000324897">
    <property type="component" value="Chromosome 2"/>
</dbReference>
<feature type="domain" description="Chalcone/stilbene synthase C-terminal" evidence="2">
    <location>
        <begin position="33"/>
        <end position="92"/>
    </location>
</feature>
<dbReference type="InterPro" id="IPR016039">
    <property type="entry name" value="Thiolase-like"/>
</dbReference>
<evidence type="ECO:0000313" key="3">
    <source>
        <dbReference type="EMBL" id="TVU24555.1"/>
    </source>
</evidence>
<name>A0A5J9UM81_9POAL</name>
<organism evidence="3 4">
    <name type="scientific">Eragrostis curvula</name>
    <name type="common">weeping love grass</name>
    <dbReference type="NCBI Taxonomy" id="38414"/>
    <lineage>
        <taxon>Eukaryota</taxon>
        <taxon>Viridiplantae</taxon>
        <taxon>Streptophyta</taxon>
        <taxon>Embryophyta</taxon>
        <taxon>Tracheophyta</taxon>
        <taxon>Spermatophyta</taxon>
        <taxon>Magnoliopsida</taxon>
        <taxon>Liliopsida</taxon>
        <taxon>Poales</taxon>
        <taxon>Poaceae</taxon>
        <taxon>PACMAD clade</taxon>
        <taxon>Chloridoideae</taxon>
        <taxon>Eragrostideae</taxon>
        <taxon>Eragrostidinae</taxon>
        <taxon>Eragrostis</taxon>
    </lineage>
</organism>
<feature type="non-terminal residue" evidence="3">
    <location>
        <position position="1"/>
    </location>
</feature>
<gene>
    <name evidence="3" type="ORF">EJB05_26999</name>
</gene>
<sequence length="94" mass="10236">MPAWSSTTTTTATLCSGRCTRGDAPSLMTWRSRTRCGRRGNMGSACVWFVLDEMRRWSAAEGRRTTGEGCDWGALFGFGPGLTLDTVLLRSAPI</sequence>
<dbReference type="GO" id="GO:0016747">
    <property type="term" value="F:acyltransferase activity, transferring groups other than amino-acyl groups"/>
    <property type="evidence" value="ECO:0007669"/>
    <property type="project" value="InterPro"/>
</dbReference>
<proteinExistence type="inferred from homology"/>